<feature type="transmembrane region" description="Helical" evidence="4">
    <location>
        <begin position="399"/>
        <end position="422"/>
    </location>
</feature>
<dbReference type="InterPro" id="IPR036259">
    <property type="entry name" value="MFS_trans_sf"/>
</dbReference>
<name>A0A9W7XKQ1_9FUNG</name>
<evidence type="ECO:0008006" key="7">
    <source>
        <dbReference type="Google" id="ProtNLM"/>
    </source>
</evidence>
<protein>
    <recommendedName>
        <fullName evidence="7">MFS general substrate transporter</fullName>
    </recommendedName>
</protein>
<dbReference type="EMBL" id="JANBOH010000116">
    <property type="protein sequence ID" value="KAJ1645254.1"/>
    <property type="molecule type" value="Genomic_DNA"/>
</dbReference>
<comment type="caution">
    <text evidence="5">The sequence shown here is derived from an EMBL/GenBank/DDBJ whole genome shotgun (WGS) entry which is preliminary data.</text>
</comment>
<feature type="transmembrane region" description="Helical" evidence="4">
    <location>
        <begin position="141"/>
        <end position="159"/>
    </location>
</feature>
<feature type="compositionally biased region" description="Polar residues" evidence="3">
    <location>
        <begin position="13"/>
        <end position="27"/>
    </location>
</feature>
<dbReference type="AlphaFoldDB" id="A0A9W7XKQ1"/>
<accession>A0A9W7XKQ1</accession>
<keyword evidence="6" id="KW-1185">Reference proteome</keyword>
<comment type="similarity">
    <text evidence="2">Belongs to the major facilitator superfamily. Monocarboxylate porter (TC 2.A.1.13) family.</text>
</comment>
<dbReference type="Gene3D" id="1.20.1250.20">
    <property type="entry name" value="MFS general substrate transporter like domains"/>
    <property type="match status" value="2"/>
</dbReference>
<evidence type="ECO:0000256" key="2">
    <source>
        <dbReference type="ARBA" id="ARBA00006727"/>
    </source>
</evidence>
<feature type="transmembrane region" description="Helical" evidence="4">
    <location>
        <begin position="231"/>
        <end position="251"/>
    </location>
</feature>
<dbReference type="SUPFAM" id="SSF103473">
    <property type="entry name" value="MFS general substrate transporter"/>
    <property type="match status" value="1"/>
</dbReference>
<feature type="transmembrane region" description="Helical" evidence="4">
    <location>
        <begin position="434"/>
        <end position="456"/>
    </location>
</feature>
<organism evidence="5 6">
    <name type="scientific">Coemansia asiatica</name>
    <dbReference type="NCBI Taxonomy" id="1052880"/>
    <lineage>
        <taxon>Eukaryota</taxon>
        <taxon>Fungi</taxon>
        <taxon>Fungi incertae sedis</taxon>
        <taxon>Zoopagomycota</taxon>
        <taxon>Kickxellomycotina</taxon>
        <taxon>Kickxellomycetes</taxon>
        <taxon>Kickxellales</taxon>
        <taxon>Kickxellaceae</taxon>
        <taxon>Coemansia</taxon>
    </lineage>
</organism>
<keyword evidence="4" id="KW-0472">Membrane</keyword>
<proteinExistence type="inferred from homology"/>
<evidence type="ECO:0000256" key="1">
    <source>
        <dbReference type="ARBA" id="ARBA00004141"/>
    </source>
</evidence>
<comment type="subcellular location">
    <subcellularLocation>
        <location evidence="1">Membrane</location>
        <topology evidence="1">Multi-pass membrane protein</topology>
    </subcellularLocation>
</comment>
<feature type="transmembrane region" description="Helical" evidence="4">
    <location>
        <begin position="331"/>
        <end position="357"/>
    </location>
</feature>
<evidence type="ECO:0000313" key="6">
    <source>
        <dbReference type="Proteomes" id="UP001145021"/>
    </source>
</evidence>
<feature type="transmembrane region" description="Helical" evidence="4">
    <location>
        <begin position="165"/>
        <end position="188"/>
    </location>
</feature>
<dbReference type="InterPro" id="IPR050327">
    <property type="entry name" value="Proton-linked_MCT"/>
</dbReference>
<feature type="transmembrane region" description="Helical" evidence="4">
    <location>
        <begin position="69"/>
        <end position="92"/>
    </location>
</feature>
<evidence type="ECO:0000256" key="4">
    <source>
        <dbReference type="SAM" id="Phobius"/>
    </source>
</evidence>
<keyword evidence="4" id="KW-0812">Transmembrane</keyword>
<feature type="transmembrane region" description="Helical" evidence="4">
    <location>
        <begin position="200"/>
        <end position="219"/>
    </location>
</feature>
<feature type="transmembrane region" description="Helical" evidence="4">
    <location>
        <begin position="298"/>
        <end position="319"/>
    </location>
</feature>
<evidence type="ECO:0000313" key="5">
    <source>
        <dbReference type="EMBL" id="KAJ1645254.1"/>
    </source>
</evidence>
<feature type="region of interest" description="Disordered" evidence="3">
    <location>
        <begin position="1"/>
        <end position="56"/>
    </location>
</feature>
<reference evidence="5" key="1">
    <citation type="submission" date="2022-07" db="EMBL/GenBank/DDBJ databases">
        <title>Phylogenomic reconstructions and comparative analyses of Kickxellomycotina fungi.</title>
        <authorList>
            <person name="Reynolds N.K."/>
            <person name="Stajich J.E."/>
            <person name="Barry K."/>
            <person name="Grigoriev I.V."/>
            <person name="Crous P."/>
            <person name="Smith M.E."/>
        </authorList>
    </citation>
    <scope>NUCLEOTIDE SEQUENCE</scope>
    <source>
        <strain evidence="5">NBRC 105413</strain>
    </source>
</reference>
<dbReference type="GO" id="GO:0022857">
    <property type="term" value="F:transmembrane transporter activity"/>
    <property type="evidence" value="ECO:0007669"/>
    <property type="project" value="InterPro"/>
</dbReference>
<evidence type="ECO:0000256" key="3">
    <source>
        <dbReference type="SAM" id="MobiDB-lite"/>
    </source>
</evidence>
<dbReference type="Pfam" id="PF07690">
    <property type="entry name" value="MFS_1"/>
    <property type="match status" value="1"/>
</dbReference>
<feature type="transmembrane region" description="Helical" evidence="4">
    <location>
        <begin position="272"/>
        <end position="292"/>
    </location>
</feature>
<feature type="transmembrane region" description="Helical" evidence="4">
    <location>
        <begin position="112"/>
        <end position="134"/>
    </location>
</feature>
<dbReference type="GO" id="GO:0016020">
    <property type="term" value="C:membrane"/>
    <property type="evidence" value="ECO:0007669"/>
    <property type="project" value="UniProtKB-SubCell"/>
</dbReference>
<dbReference type="PANTHER" id="PTHR11360">
    <property type="entry name" value="MONOCARBOXYLATE TRANSPORTER"/>
    <property type="match status" value="1"/>
</dbReference>
<keyword evidence="4" id="KW-1133">Transmembrane helix</keyword>
<dbReference type="PANTHER" id="PTHR11360:SF284">
    <property type="entry name" value="EG:103B4.3 PROTEIN-RELATED"/>
    <property type="match status" value="1"/>
</dbReference>
<feature type="transmembrane region" description="Helical" evidence="4">
    <location>
        <begin position="369"/>
        <end position="387"/>
    </location>
</feature>
<gene>
    <name evidence="5" type="ORF">LPJ64_003154</name>
</gene>
<dbReference type="InterPro" id="IPR011701">
    <property type="entry name" value="MFS"/>
</dbReference>
<sequence>MPYYSDRLAETSMLGSRDSSLVNSTETKAMEPVNLKPEEAREAETPETSSRQPRWWENKPYEQKPVDSAYGWVVVVCGSLMLMFSMGCVNSYGSYQTYYHLNQFPKEPMSTLSWIGTLQWAAMNAVGIPAGILCERMDTRLVSFIGGLIMGVALIIASFCDSAVWKLLVTQGIVFGLGASLVFIPSVTIPSQWFIKHRPLAVGIVVAGGGVGGLWLTPATDKMIDSLGTAWALRITGIIIVVVNTVCSIGMRNRCRVPSRDKVVDFSVLRDVRFMCVFAGTICGTIAYFTPFFNMPSFAVIVLGHSVSFGTNLVTIINAMSTVGRVITGQVAVYLGNINTLLICTLMAALSELILWLPFETTGTTVASAVIYGLFCGGFIGLIPVIMADLWGVQRISTIVGLVYIASFAGGMIGAPASGAILDTVGHNTNFKPTIAFSGAFMTVAFVFFVGLRFFADKSFFSKL</sequence>
<dbReference type="Proteomes" id="UP001145021">
    <property type="component" value="Unassembled WGS sequence"/>
</dbReference>